<comment type="caution">
    <text evidence="1">The sequence shown here is derived from an EMBL/GenBank/DDBJ whole genome shotgun (WGS) entry which is preliminary data.</text>
</comment>
<gene>
    <name evidence="1" type="ORF">JTE90_016058</name>
</gene>
<protein>
    <submittedName>
        <fullName evidence="1">Uncharacterized protein</fullName>
    </submittedName>
</protein>
<feature type="non-terminal residue" evidence="1">
    <location>
        <position position="54"/>
    </location>
</feature>
<dbReference type="EMBL" id="JAFNEN010003258">
    <property type="protein sequence ID" value="KAG8172018.1"/>
    <property type="molecule type" value="Genomic_DNA"/>
</dbReference>
<keyword evidence="2" id="KW-1185">Reference proteome</keyword>
<accession>A0AAV6TJY5</accession>
<evidence type="ECO:0000313" key="2">
    <source>
        <dbReference type="Proteomes" id="UP000827092"/>
    </source>
</evidence>
<proteinExistence type="predicted"/>
<evidence type="ECO:0000313" key="1">
    <source>
        <dbReference type="EMBL" id="KAG8172018.1"/>
    </source>
</evidence>
<reference evidence="1 2" key="1">
    <citation type="journal article" date="2022" name="Nat. Ecol. Evol.">
        <title>A masculinizing supergene underlies an exaggerated male reproductive morph in a spider.</title>
        <authorList>
            <person name="Hendrickx F."/>
            <person name="De Corte Z."/>
            <person name="Sonet G."/>
            <person name="Van Belleghem S.M."/>
            <person name="Kostlbacher S."/>
            <person name="Vangestel C."/>
        </authorList>
    </citation>
    <scope>NUCLEOTIDE SEQUENCE [LARGE SCALE GENOMIC DNA]</scope>
    <source>
        <strain evidence="1">W744_W776</strain>
    </source>
</reference>
<sequence length="54" mass="5978">MTLVPVMTVVVDFVMDKGLREDDGKYAIAALSLGDLLGRLCFGWVTDKGYMRLP</sequence>
<dbReference type="Proteomes" id="UP000827092">
    <property type="component" value="Unassembled WGS sequence"/>
</dbReference>
<dbReference type="AlphaFoldDB" id="A0AAV6TJY5"/>
<organism evidence="1 2">
    <name type="scientific">Oedothorax gibbosus</name>
    <dbReference type="NCBI Taxonomy" id="931172"/>
    <lineage>
        <taxon>Eukaryota</taxon>
        <taxon>Metazoa</taxon>
        <taxon>Ecdysozoa</taxon>
        <taxon>Arthropoda</taxon>
        <taxon>Chelicerata</taxon>
        <taxon>Arachnida</taxon>
        <taxon>Araneae</taxon>
        <taxon>Araneomorphae</taxon>
        <taxon>Entelegynae</taxon>
        <taxon>Araneoidea</taxon>
        <taxon>Linyphiidae</taxon>
        <taxon>Erigoninae</taxon>
        <taxon>Oedothorax</taxon>
    </lineage>
</organism>
<name>A0AAV6TJY5_9ARAC</name>